<keyword evidence="1" id="KW-0732">Signal</keyword>
<protein>
    <submittedName>
        <fullName evidence="2">Uncharacterized protein</fullName>
    </submittedName>
</protein>
<name>A0A1G8LUE0_9GAMM</name>
<dbReference type="AlphaFoldDB" id="A0A1G8LUE0"/>
<evidence type="ECO:0000313" key="2">
    <source>
        <dbReference type="EMBL" id="SDI59265.1"/>
    </source>
</evidence>
<sequence>MKLRTLATLALLTASAAAGAASLTARQAEGELSLAFEDVGEYSRLSLDSATPDWRRVEVLLAKLDQATRDNWLQRLQAMAAGPGQWSLQLSDDAESTRVRVIQLPDLPDRAELLELERNLTREGEKMAAQAQALVAELEMQGHRQLQYWHRHKAAMVESLIRDQEFSDEELRRLRQALDEKAVK</sequence>
<evidence type="ECO:0000256" key="1">
    <source>
        <dbReference type="SAM" id="SignalP"/>
    </source>
</evidence>
<organism evidence="2 3">
    <name type="scientific">Ferrimonas sediminum</name>
    <dbReference type="NCBI Taxonomy" id="718193"/>
    <lineage>
        <taxon>Bacteria</taxon>
        <taxon>Pseudomonadati</taxon>
        <taxon>Pseudomonadota</taxon>
        <taxon>Gammaproteobacteria</taxon>
        <taxon>Alteromonadales</taxon>
        <taxon>Ferrimonadaceae</taxon>
        <taxon>Ferrimonas</taxon>
    </lineage>
</organism>
<feature type="signal peptide" evidence="1">
    <location>
        <begin position="1"/>
        <end position="20"/>
    </location>
</feature>
<reference evidence="3" key="1">
    <citation type="submission" date="2016-10" db="EMBL/GenBank/DDBJ databases">
        <authorList>
            <person name="Varghese N."/>
            <person name="Submissions S."/>
        </authorList>
    </citation>
    <scope>NUCLEOTIDE SEQUENCE [LARGE SCALE GENOMIC DNA]</scope>
    <source>
        <strain evidence="3">DSM 23317</strain>
    </source>
</reference>
<proteinExistence type="predicted"/>
<evidence type="ECO:0000313" key="3">
    <source>
        <dbReference type="Proteomes" id="UP000199527"/>
    </source>
</evidence>
<accession>A0A1G8LUE0</accession>
<dbReference type="Proteomes" id="UP000199527">
    <property type="component" value="Unassembled WGS sequence"/>
</dbReference>
<dbReference type="RefSeq" id="WP_090361874.1">
    <property type="nucleotide sequence ID" value="NZ_FNEM01000002.1"/>
</dbReference>
<gene>
    <name evidence="2" type="ORF">SAMN04488540_102174</name>
</gene>
<dbReference type="OrthoDB" id="9851533at2"/>
<feature type="chain" id="PRO_5011701411" evidence="1">
    <location>
        <begin position="21"/>
        <end position="184"/>
    </location>
</feature>
<keyword evidence="3" id="KW-1185">Reference proteome</keyword>
<dbReference type="EMBL" id="FNEM01000002">
    <property type="protein sequence ID" value="SDI59265.1"/>
    <property type="molecule type" value="Genomic_DNA"/>
</dbReference>